<name>A0ABR0AUP9_9CRUS</name>
<evidence type="ECO:0000313" key="3">
    <source>
        <dbReference type="Proteomes" id="UP001234178"/>
    </source>
</evidence>
<gene>
    <name evidence="2" type="ORF">OUZ56_021870</name>
</gene>
<keyword evidence="3" id="KW-1185">Reference proteome</keyword>
<protein>
    <recommendedName>
        <fullName evidence="4">BEN domain-containing protein</fullName>
    </recommendedName>
</protein>
<sequence>MLDDMSILDLQFNKSKLTRVEDLIICKYDEDFGQPIEVHSDVVLFNKDIVMVRLRKPVVEFSECEEPGQKLDNVSNNGDISEGAESTDFLNSSLEEDRMYTSTPYSVPLELTGASSSNKINTKRVKKFCQRKESSEAEDNSTYVDIGQLDGSINSLNDVTASNSRVPCTTLTTSMKNPRLSGSKTTVNRNHLQADSDGEIARDQATEPEISKQLKSRVPLTLPQKGSESWEINPQLALAIKNNSLLLHQNQFIAVCAMPFKRTQLLGNKCLYRSYADMIVTKYDVLRDHGPISYVTVKEKVIRAINNRLDSQQHGARRKLARNQKKHAKKQQVAAVTANDVLDASNSIQPSGDDIDDEHPNNDLVDEEEEKKIEEFKARREIVNSKKKLSTKAMLEKSRVYEDFSRMEPVCDLGIDKFWENFDELITNFRQFLSKRKNGGHTFSIGNRGDVDVILTINSLCSTKRGVSDSTPSVCIALLNLLATYYVIDRDYAAAYSVLAIIDVKCLTKDNPKKKSRVKIPTCLKDFLNKFNNFIVDEVAEFLALENSESDRDSD</sequence>
<organism evidence="2 3">
    <name type="scientific">Daphnia magna</name>
    <dbReference type="NCBI Taxonomy" id="35525"/>
    <lineage>
        <taxon>Eukaryota</taxon>
        <taxon>Metazoa</taxon>
        <taxon>Ecdysozoa</taxon>
        <taxon>Arthropoda</taxon>
        <taxon>Crustacea</taxon>
        <taxon>Branchiopoda</taxon>
        <taxon>Diplostraca</taxon>
        <taxon>Cladocera</taxon>
        <taxon>Anomopoda</taxon>
        <taxon>Daphniidae</taxon>
        <taxon>Daphnia</taxon>
    </lineage>
</organism>
<evidence type="ECO:0000256" key="1">
    <source>
        <dbReference type="SAM" id="MobiDB-lite"/>
    </source>
</evidence>
<feature type="region of interest" description="Disordered" evidence="1">
    <location>
        <begin position="344"/>
        <end position="368"/>
    </location>
</feature>
<feature type="compositionally biased region" description="Basic residues" evidence="1">
    <location>
        <begin position="315"/>
        <end position="330"/>
    </location>
</feature>
<feature type="region of interest" description="Disordered" evidence="1">
    <location>
        <begin position="312"/>
        <end position="332"/>
    </location>
</feature>
<comment type="caution">
    <text evidence="2">The sequence shown here is derived from an EMBL/GenBank/DDBJ whole genome shotgun (WGS) entry which is preliminary data.</text>
</comment>
<dbReference type="EMBL" id="JAOYFB010000039">
    <property type="protein sequence ID" value="KAK4028851.1"/>
    <property type="molecule type" value="Genomic_DNA"/>
</dbReference>
<accession>A0ABR0AUP9</accession>
<evidence type="ECO:0000313" key="2">
    <source>
        <dbReference type="EMBL" id="KAK4028851.1"/>
    </source>
</evidence>
<dbReference type="Proteomes" id="UP001234178">
    <property type="component" value="Unassembled WGS sequence"/>
</dbReference>
<evidence type="ECO:0008006" key="4">
    <source>
        <dbReference type="Google" id="ProtNLM"/>
    </source>
</evidence>
<reference evidence="2 3" key="1">
    <citation type="journal article" date="2023" name="Nucleic Acids Res.">
        <title>The hologenome of Daphnia magna reveals possible DNA methylation and microbiome-mediated evolution of the host genome.</title>
        <authorList>
            <person name="Chaturvedi A."/>
            <person name="Li X."/>
            <person name="Dhandapani V."/>
            <person name="Marshall H."/>
            <person name="Kissane S."/>
            <person name="Cuenca-Cambronero M."/>
            <person name="Asole G."/>
            <person name="Calvet F."/>
            <person name="Ruiz-Romero M."/>
            <person name="Marangio P."/>
            <person name="Guigo R."/>
            <person name="Rago D."/>
            <person name="Mirbahai L."/>
            <person name="Eastwood N."/>
            <person name="Colbourne J.K."/>
            <person name="Zhou J."/>
            <person name="Mallon E."/>
            <person name="Orsini L."/>
        </authorList>
    </citation>
    <scope>NUCLEOTIDE SEQUENCE [LARGE SCALE GENOMIC DNA]</scope>
    <source>
        <strain evidence="2">LRV0_1</strain>
    </source>
</reference>
<proteinExistence type="predicted"/>